<dbReference type="Proteomes" id="UP000034793">
    <property type="component" value="Unassembled WGS sequence"/>
</dbReference>
<organism evidence="2 3">
    <name type="scientific">Candidatus Woesebacteria bacterium GW2011_GWA1_39_8</name>
    <dbReference type="NCBI Taxonomy" id="1618552"/>
    <lineage>
        <taxon>Bacteria</taxon>
        <taxon>Candidatus Woeseibacteriota</taxon>
    </lineage>
</organism>
<reference evidence="2 3" key="1">
    <citation type="journal article" date="2015" name="Nature">
        <title>rRNA introns, odd ribosomes, and small enigmatic genomes across a large radiation of phyla.</title>
        <authorList>
            <person name="Brown C.T."/>
            <person name="Hug L.A."/>
            <person name="Thomas B.C."/>
            <person name="Sharon I."/>
            <person name="Castelle C.J."/>
            <person name="Singh A."/>
            <person name="Wilkins M.J."/>
            <person name="Williams K.H."/>
            <person name="Banfield J.F."/>
        </authorList>
    </citation>
    <scope>NUCLEOTIDE SEQUENCE [LARGE SCALE GENOMIC DNA]</scope>
</reference>
<comment type="caution">
    <text evidence="2">The sequence shown here is derived from an EMBL/GenBank/DDBJ whole genome shotgun (WGS) entry which is preliminary data.</text>
</comment>
<sequence length="92" mass="10634">MVNPLTIQVESRLGAFYISLLGLFFVGLIFIALKNFNSDSIILDSQTAQVKTISTTERYLIDGWIKENNVEVPKDKGYRYIIQQYPSKPWFK</sequence>
<dbReference type="EMBL" id="LBXL01000044">
    <property type="protein sequence ID" value="KKR28677.1"/>
    <property type="molecule type" value="Genomic_DNA"/>
</dbReference>
<protein>
    <submittedName>
        <fullName evidence="2">Uncharacterized protein</fullName>
    </submittedName>
</protein>
<gene>
    <name evidence="2" type="ORF">UT61_C0044G0010</name>
</gene>
<accession>A0A0G0ST02</accession>
<dbReference type="AlphaFoldDB" id="A0A0G0ST02"/>
<keyword evidence="1" id="KW-0812">Transmembrane</keyword>
<evidence type="ECO:0000256" key="1">
    <source>
        <dbReference type="SAM" id="Phobius"/>
    </source>
</evidence>
<name>A0A0G0ST02_9BACT</name>
<evidence type="ECO:0000313" key="2">
    <source>
        <dbReference type="EMBL" id="KKR28677.1"/>
    </source>
</evidence>
<keyword evidence="1" id="KW-1133">Transmembrane helix</keyword>
<keyword evidence="1" id="KW-0472">Membrane</keyword>
<evidence type="ECO:0000313" key="3">
    <source>
        <dbReference type="Proteomes" id="UP000034793"/>
    </source>
</evidence>
<proteinExistence type="predicted"/>
<feature type="transmembrane region" description="Helical" evidence="1">
    <location>
        <begin position="15"/>
        <end position="33"/>
    </location>
</feature>